<organism evidence="8 9">
    <name type="scientific">Oryzomicrobium terrae</name>
    <dbReference type="NCBI Taxonomy" id="1735038"/>
    <lineage>
        <taxon>Bacteria</taxon>
        <taxon>Pseudomonadati</taxon>
        <taxon>Pseudomonadota</taxon>
        <taxon>Betaproteobacteria</taxon>
        <taxon>Rhodocyclales</taxon>
        <taxon>Rhodocyclaceae</taxon>
        <taxon>Oryzomicrobium</taxon>
    </lineage>
</organism>
<dbReference type="Proteomes" id="UP000323671">
    <property type="component" value="Chromosome"/>
</dbReference>
<evidence type="ECO:0000256" key="1">
    <source>
        <dbReference type="ARBA" id="ARBA00022490"/>
    </source>
</evidence>
<accession>A0A5C1E8H3</accession>
<dbReference type="SUPFAM" id="SSF75553">
    <property type="entry name" value="Smc hinge domain"/>
    <property type="match status" value="1"/>
</dbReference>
<dbReference type="RefSeq" id="WP_149425484.1">
    <property type="nucleotide sequence ID" value="NZ_CP022579.1"/>
</dbReference>
<comment type="function">
    <text evidence="6">Required for chromosome condensation and partitioning.</text>
</comment>
<dbReference type="SMART" id="SM00968">
    <property type="entry name" value="SMC_hinge"/>
    <property type="match status" value="1"/>
</dbReference>
<dbReference type="InterPro" id="IPR010935">
    <property type="entry name" value="SMC_hinge"/>
</dbReference>
<evidence type="ECO:0000256" key="5">
    <source>
        <dbReference type="ARBA" id="ARBA00023125"/>
    </source>
</evidence>
<comment type="subcellular location">
    <subcellularLocation>
        <location evidence="6">Cytoplasm</location>
    </subcellularLocation>
</comment>
<dbReference type="HAMAP" id="MF_01894">
    <property type="entry name" value="Smc_prok"/>
    <property type="match status" value="1"/>
</dbReference>
<dbReference type="GO" id="GO:0003677">
    <property type="term" value="F:DNA binding"/>
    <property type="evidence" value="ECO:0007669"/>
    <property type="project" value="UniProtKB-UniRule"/>
</dbReference>
<dbReference type="GO" id="GO:0005524">
    <property type="term" value="F:ATP binding"/>
    <property type="evidence" value="ECO:0007669"/>
    <property type="project" value="UniProtKB-UniRule"/>
</dbReference>
<dbReference type="AlphaFoldDB" id="A0A5C1E8H3"/>
<dbReference type="GO" id="GO:0005694">
    <property type="term" value="C:chromosome"/>
    <property type="evidence" value="ECO:0007669"/>
    <property type="project" value="InterPro"/>
</dbReference>
<comment type="similarity">
    <text evidence="6">Belongs to the SMC family.</text>
</comment>
<dbReference type="KEGG" id="otr:OTERR_16840"/>
<keyword evidence="9" id="KW-1185">Reference proteome</keyword>
<dbReference type="GO" id="GO:0005737">
    <property type="term" value="C:cytoplasm"/>
    <property type="evidence" value="ECO:0007669"/>
    <property type="project" value="UniProtKB-SubCell"/>
</dbReference>
<feature type="binding site" evidence="6">
    <location>
        <begin position="32"/>
        <end position="39"/>
    </location>
    <ligand>
        <name>ATP</name>
        <dbReference type="ChEBI" id="CHEBI:30616"/>
    </ligand>
</feature>
<evidence type="ECO:0000256" key="3">
    <source>
        <dbReference type="ARBA" id="ARBA00022840"/>
    </source>
</evidence>
<feature type="coiled-coil region" evidence="6">
    <location>
        <begin position="405"/>
        <end position="478"/>
    </location>
</feature>
<gene>
    <name evidence="6 8" type="primary">smc</name>
    <name evidence="8" type="ORF">OTERR_16840</name>
</gene>
<keyword evidence="2 6" id="KW-0547">Nucleotide-binding</keyword>
<dbReference type="Gene3D" id="3.40.50.300">
    <property type="entry name" value="P-loop containing nucleotide triphosphate hydrolases"/>
    <property type="match status" value="2"/>
</dbReference>
<evidence type="ECO:0000313" key="8">
    <source>
        <dbReference type="EMBL" id="QEL65160.1"/>
    </source>
</evidence>
<dbReference type="NCBIfam" id="TIGR02168">
    <property type="entry name" value="SMC_prok_B"/>
    <property type="match status" value="1"/>
</dbReference>
<evidence type="ECO:0000313" key="9">
    <source>
        <dbReference type="Proteomes" id="UP000323671"/>
    </source>
</evidence>
<dbReference type="PANTHER" id="PTHR43977">
    <property type="entry name" value="STRUCTURAL MAINTENANCE OF CHROMOSOMES PROTEIN 3"/>
    <property type="match status" value="1"/>
</dbReference>
<keyword evidence="5 6" id="KW-0238">DNA-binding</keyword>
<dbReference type="GO" id="GO:0007062">
    <property type="term" value="P:sister chromatid cohesion"/>
    <property type="evidence" value="ECO:0007669"/>
    <property type="project" value="InterPro"/>
</dbReference>
<dbReference type="GO" id="GO:0006260">
    <property type="term" value="P:DNA replication"/>
    <property type="evidence" value="ECO:0007669"/>
    <property type="project" value="UniProtKB-UniRule"/>
</dbReference>
<evidence type="ECO:0000256" key="2">
    <source>
        <dbReference type="ARBA" id="ARBA00022741"/>
    </source>
</evidence>
<dbReference type="GO" id="GO:0016887">
    <property type="term" value="F:ATP hydrolysis activity"/>
    <property type="evidence" value="ECO:0007669"/>
    <property type="project" value="InterPro"/>
</dbReference>
<comment type="domain">
    <text evidence="6">Contains large globular domains required for ATP hydrolysis at each terminus and a third globular domain forming a flexible hinge near the middle of the molecule. These domains are separated by coiled-coil structures.</text>
</comment>
<dbReference type="InterPro" id="IPR011890">
    <property type="entry name" value="SMC_prok"/>
</dbReference>
<keyword evidence="1 6" id="KW-0963">Cytoplasm</keyword>
<evidence type="ECO:0000259" key="7">
    <source>
        <dbReference type="SMART" id="SM00968"/>
    </source>
</evidence>
<keyword evidence="3 6" id="KW-0067">ATP-binding</keyword>
<feature type="coiled-coil region" evidence="6">
    <location>
        <begin position="854"/>
        <end position="902"/>
    </location>
</feature>
<feature type="coiled-coil region" evidence="6">
    <location>
        <begin position="251"/>
        <end position="376"/>
    </location>
</feature>
<evidence type="ECO:0000256" key="4">
    <source>
        <dbReference type="ARBA" id="ARBA00023054"/>
    </source>
</evidence>
<dbReference type="InterPro" id="IPR036277">
    <property type="entry name" value="SMC_hinge_sf"/>
</dbReference>
<dbReference type="Pfam" id="PF02463">
    <property type="entry name" value="SMC_N"/>
    <property type="match status" value="1"/>
</dbReference>
<feature type="domain" description="SMC hinge" evidence="7">
    <location>
        <begin position="518"/>
        <end position="626"/>
    </location>
</feature>
<dbReference type="GO" id="GO:0030261">
    <property type="term" value="P:chromosome condensation"/>
    <property type="evidence" value="ECO:0007669"/>
    <property type="project" value="InterPro"/>
</dbReference>
<feature type="coiled-coil region" evidence="6">
    <location>
        <begin position="667"/>
        <end position="813"/>
    </location>
</feature>
<dbReference type="EMBL" id="CP022579">
    <property type="protein sequence ID" value="QEL65160.1"/>
    <property type="molecule type" value="Genomic_DNA"/>
</dbReference>
<dbReference type="PIRSF" id="PIRSF005719">
    <property type="entry name" value="SMC"/>
    <property type="match status" value="1"/>
</dbReference>
<dbReference type="Pfam" id="PF06470">
    <property type="entry name" value="SMC_hinge"/>
    <property type="match status" value="1"/>
</dbReference>
<feature type="coiled-coil region" evidence="6">
    <location>
        <begin position="999"/>
        <end position="1026"/>
    </location>
</feature>
<dbReference type="InterPro" id="IPR027417">
    <property type="entry name" value="P-loop_NTPase"/>
</dbReference>
<comment type="subunit">
    <text evidence="6">Homodimer.</text>
</comment>
<proteinExistence type="inferred from homology"/>
<evidence type="ECO:0000256" key="6">
    <source>
        <dbReference type="HAMAP-Rule" id="MF_01894"/>
    </source>
</evidence>
<dbReference type="InterPro" id="IPR024704">
    <property type="entry name" value="SMC"/>
</dbReference>
<dbReference type="InterPro" id="IPR003395">
    <property type="entry name" value="RecF/RecN/SMC_N"/>
</dbReference>
<dbReference type="SUPFAM" id="SSF52540">
    <property type="entry name" value="P-loop containing nucleoside triphosphate hydrolases"/>
    <property type="match status" value="1"/>
</dbReference>
<sequence length="1180" mass="132451">MRLTKLKVAGFKSFCDPTTIELPGQLVGVVGPNGCGKSNVMDAVRWVLGETRASELRGESMQDVIFNGSSNRKPVSRASVELVFDNSLGRAAGQWTQYAELAVKRVLTRNGQSDYFINNLKVRRKDITDLFLGTGLGPRAYAIIGQGMISRIIEAKPEEMRVFLEEAAGVTKYKERRKETEGRIEDTRENLTRVDDIRQELGGQMEKLESQAEVARRYHDINAELTTKQQLLWFIRRNEARSEQQRLAVDVERAAVDLESQTATLRELETRLETAREAHYGASDGVHQAQSGLYTANAEVTRLEAEIRHQGQSRQQLEARLAQLSGEFAHWKAQAEKYEEDGLRWQELSDLADMRVEQAAMKLEMQQERLPQAEELQGIAQEEVNRERGRIAQVEQKIQVEQAHRGNAQRALQGLVQRRERLAQERDSLADPDTVELDDKQEELAMLREELAMRQDTVADLQQRLPELEVERRHVQAEVQNTLRDVAAVQARLGALETLQKRVQGNSKLIEWLRRHGLEGRTPLWKRLHVEAGWEEAVEAVLRERLNALTLSLEAGEGGRLPAWTADGAPGGKLTLLIPDAQLGNVPADSLAAKVRCEDGALAPIVTDWLAGIATADTLEAALQRRAQLPPGATVVVPQGHLITRGSVTLFAPDNAEHGLLERQREIEELTIALEVKQGEVDVAQARLAEVEARLAQAQSELANARREAQELQSREHALQVETLKLAQAVERARERAQQIEDQLAEFALEEEEERAREMASEEAMAAAREELGELHMRLMGARGRLEEAERRLRDEREAVTQVERELREAQFSQRECSSKLQEIASGKQVAARQVTRLAEEETTCRTQLDETRIEDLEPELQMALENRMEAEQRLSDARQHLEEATSSLREMEESRLRIEQSLNPLRERIGELKLKEQAAGLNAEQLTEQLIEAQADEVAIAEYHAKLVTEGGMVKVASLQSSIGHLQKAMLDLGAVNLAALEELEAARERKGFLDAQAEDLVLAMETLENAIRRIDKETRELLQNTFDTVNRRFGELFPTLFGGGRAELLMTGEEILDAGVQVIAQPPGKKNSTIHLLSGGEKALTAIALVFSFFQLNPAPFCLLDEVDAPLDDTNTERFAQMVKRMSTQTQFLFISHNKIAMEIAEQLVGVTMQESGVSRIVEVDMEEALKMREQVTA</sequence>
<keyword evidence="4 6" id="KW-0175">Coiled coil</keyword>
<protein>
    <recommendedName>
        <fullName evidence="6">Chromosome partition protein Smc</fullName>
    </recommendedName>
</protein>
<name>A0A5C1E8H3_9RHOO</name>
<dbReference type="CDD" id="cd03278">
    <property type="entry name" value="ABC_SMC_barmotin"/>
    <property type="match status" value="2"/>
</dbReference>
<dbReference type="GO" id="GO:0007059">
    <property type="term" value="P:chromosome segregation"/>
    <property type="evidence" value="ECO:0007669"/>
    <property type="project" value="UniProtKB-UniRule"/>
</dbReference>
<reference evidence="8 9" key="1">
    <citation type="submission" date="2017-07" db="EMBL/GenBank/DDBJ databases">
        <title>Complete genome sequence of Oryzomicrobium terrae TPP412.</title>
        <authorList>
            <person name="Chiu L.-W."/>
            <person name="Lo K.-J."/>
            <person name="Tsai Y.-M."/>
            <person name="Lin S.-S."/>
            <person name="Kuo C.-H."/>
            <person name="Liu C.-T."/>
        </authorList>
    </citation>
    <scope>NUCLEOTIDE SEQUENCE [LARGE SCALE GENOMIC DNA]</scope>
    <source>
        <strain evidence="8 9">TPP412</strain>
    </source>
</reference>